<keyword evidence="2 5" id="KW-0489">Methyltransferase</keyword>
<evidence type="ECO:0000313" key="7">
    <source>
        <dbReference type="EMBL" id="OTA24257.1"/>
    </source>
</evidence>
<dbReference type="PANTHER" id="PTHR10629">
    <property type="entry name" value="CYTOSINE-SPECIFIC METHYLTRANSFERASE"/>
    <property type="match status" value="1"/>
</dbReference>
<accession>A0A1Z5SU70</accession>
<proteinExistence type="inferred from homology"/>
<evidence type="ECO:0000256" key="4">
    <source>
        <dbReference type="ARBA" id="ARBA00022691"/>
    </source>
</evidence>
<evidence type="ECO:0000256" key="6">
    <source>
        <dbReference type="SAM" id="MobiDB-lite"/>
    </source>
</evidence>
<dbReference type="InterPro" id="IPR029063">
    <property type="entry name" value="SAM-dependent_MTases_sf"/>
</dbReference>
<dbReference type="GO" id="GO:0032259">
    <property type="term" value="P:methylation"/>
    <property type="evidence" value="ECO:0007669"/>
    <property type="project" value="UniProtKB-KW"/>
</dbReference>
<dbReference type="InterPro" id="IPR050390">
    <property type="entry name" value="C5-Methyltransferase"/>
</dbReference>
<organism evidence="7 8">
    <name type="scientific">Hortaea werneckii EXF-2000</name>
    <dbReference type="NCBI Taxonomy" id="1157616"/>
    <lineage>
        <taxon>Eukaryota</taxon>
        <taxon>Fungi</taxon>
        <taxon>Dikarya</taxon>
        <taxon>Ascomycota</taxon>
        <taxon>Pezizomycotina</taxon>
        <taxon>Dothideomycetes</taxon>
        <taxon>Dothideomycetidae</taxon>
        <taxon>Mycosphaerellales</taxon>
        <taxon>Teratosphaeriaceae</taxon>
        <taxon>Hortaea</taxon>
    </lineage>
</organism>
<keyword evidence="4 5" id="KW-0949">S-adenosyl-L-methionine</keyword>
<dbReference type="SUPFAM" id="SSF53335">
    <property type="entry name" value="S-adenosyl-L-methionine-dependent methyltransferases"/>
    <property type="match status" value="1"/>
</dbReference>
<dbReference type="AlphaFoldDB" id="A0A1Z5SU70"/>
<dbReference type="VEuPathDB" id="FungiDB:BTJ68_13727"/>
<comment type="caution">
    <text evidence="7">The sequence shown here is derived from an EMBL/GenBank/DDBJ whole genome shotgun (WGS) entry which is preliminary data.</text>
</comment>
<name>A0A1Z5SU70_HORWE</name>
<dbReference type="GO" id="GO:0044027">
    <property type="term" value="P:negative regulation of gene expression via chromosomal CpG island methylation"/>
    <property type="evidence" value="ECO:0007669"/>
    <property type="project" value="TreeGrafter"/>
</dbReference>
<dbReference type="EC" id="2.1.1.37" evidence="1"/>
<dbReference type="EMBL" id="MUNK01000252">
    <property type="protein sequence ID" value="OTA24257.1"/>
    <property type="molecule type" value="Genomic_DNA"/>
</dbReference>
<sequence>MSPRVLRLEQQIDTAPFGDGPCAFDATLSHAKDPKGSLLPEHSLHCFTFTQRATLIPVYLPEEGSTMAERTGFTRSSENECIDLLSDSDGGDRASLTPENDPASQVSLEDTSDEDDDDGDDDVVCIQHSATPAKGTTILHSAISDYGFRLTTGEKVVLDDRSKFHVHQIVKNTSNNTIDLFGWYLVRPADVELKLCKHTNQPLCRLFEQPFNELVAVLRTREGEIGKFGANLILESVSLTRAIDVCKVIYTNRPFPAYSYMEAGIRVRDHATPNGVLYPKTHDRATAAQLAPAVCRRKFVEEFDLLSKKKVAKQYLWLEPDECDRGKSLANVVRAREFREDVIERLQRETARTCHNERFEFHANVPQRGKKRPRETVDLTDDVKADGIAERPSFEVVQTTRHLRRLSLKSDNNIGRNALPREKAGRRRNPYTFVDICAGGGLVSRAATMTGLDVAAGLDISSVACKSLSLNFPAMEILETDVHDFCVDPGFNIKFVGDIMWISWPCQGHSRKNRGLNPERDAKNNAIGLVLEDLVKKYKPRRIIMEQTDGIQTTNQGQYLRGYILALTTAEYNVRYKVLPGRDHGGSHMRRRLIILASIPGERIPDFPTPTHGPAPGLKPYVTVNECLASIGPNATLHDIDERRRRFQAHPRKLPPVDGAKPLPAIIDTSGVHGLHPDGDRTFTVREQMSMMGLPDDHHLYAESSRGGTKVQADYLLQIGNGVVVPFGRSVIRKVVESLEETDREAEAWDSQEIVID</sequence>
<dbReference type="InterPro" id="IPR001525">
    <property type="entry name" value="C5_MeTfrase"/>
</dbReference>
<dbReference type="GO" id="GO:0005634">
    <property type="term" value="C:nucleus"/>
    <property type="evidence" value="ECO:0007669"/>
    <property type="project" value="TreeGrafter"/>
</dbReference>
<evidence type="ECO:0000313" key="8">
    <source>
        <dbReference type="Proteomes" id="UP000194280"/>
    </source>
</evidence>
<dbReference type="Pfam" id="PF00145">
    <property type="entry name" value="DNA_methylase"/>
    <property type="match status" value="2"/>
</dbReference>
<feature type="region of interest" description="Disordered" evidence="6">
    <location>
        <begin position="86"/>
        <end position="121"/>
    </location>
</feature>
<dbReference type="STRING" id="1157616.A0A1Z5SU70"/>
<dbReference type="PROSITE" id="PS51679">
    <property type="entry name" value="SAM_MT_C5"/>
    <property type="match status" value="1"/>
</dbReference>
<dbReference type="GO" id="GO:0003886">
    <property type="term" value="F:DNA (cytosine-5-)-methyltransferase activity"/>
    <property type="evidence" value="ECO:0007669"/>
    <property type="project" value="UniProtKB-EC"/>
</dbReference>
<dbReference type="PANTHER" id="PTHR10629:SF52">
    <property type="entry name" value="DNA (CYTOSINE-5)-METHYLTRANSFERASE 1"/>
    <property type="match status" value="1"/>
</dbReference>
<dbReference type="GO" id="GO:0003677">
    <property type="term" value="F:DNA binding"/>
    <property type="evidence" value="ECO:0007669"/>
    <property type="project" value="TreeGrafter"/>
</dbReference>
<evidence type="ECO:0000256" key="5">
    <source>
        <dbReference type="PROSITE-ProRule" id="PRU01016"/>
    </source>
</evidence>
<keyword evidence="8" id="KW-1185">Reference proteome</keyword>
<keyword evidence="3 5" id="KW-0808">Transferase</keyword>
<dbReference type="OrthoDB" id="414133at2759"/>
<gene>
    <name evidence="7" type="ORF">BTJ68_13727</name>
</gene>
<dbReference type="InParanoid" id="A0A1Z5SU70"/>
<dbReference type="Gene3D" id="3.90.120.10">
    <property type="entry name" value="DNA Methylase, subunit A, domain 2"/>
    <property type="match status" value="1"/>
</dbReference>
<evidence type="ECO:0000256" key="2">
    <source>
        <dbReference type="ARBA" id="ARBA00022603"/>
    </source>
</evidence>
<comment type="similarity">
    <text evidence="5">Belongs to the class I-like SAM-binding methyltransferase superfamily. C5-methyltransferase family.</text>
</comment>
<evidence type="ECO:0000256" key="3">
    <source>
        <dbReference type="ARBA" id="ARBA00022679"/>
    </source>
</evidence>
<feature type="compositionally biased region" description="Acidic residues" evidence="6">
    <location>
        <begin position="110"/>
        <end position="121"/>
    </location>
</feature>
<feature type="active site" evidence="5">
    <location>
        <position position="506"/>
    </location>
</feature>
<reference evidence="7 8" key="1">
    <citation type="submission" date="2017-01" db="EMBL/GenBank/DDBJ databases">
        <title>The recent genome duplication of the halophilic yeast Hortaea werneckii: insights from long-read sequencing.</title>
        <authorList>
            <person name="Sinha S."/>
            <person name="Flibotte S."/>
            <person name="Neira M."/>
            <person name="Lenassi M."/>
            <person name="Gostincar C."/>
            <person name="Stajich J.E."/>
            <person name="Nislow C.E."/>
        </authorList>
    </citation>
    <scope>NUCLEOTIDE SEQUENCE [LARGE SCALE GENOMIC DNA]</scope>
    <source>
        <strain evidence="7 8">EXF-2000</strain>
    </source>
</reference>
<evidence type="ECO:0000256" key="1">
    <source>
        <dbReference type="ARBA" id="ARBA00011975"/>
    </source>
</evidence>
<protein>
    <recommendedName>
        <fullName evidence="1">DNA (cytosine-5-)-methyltransferase</fullName>
        <ecNumber evidence="1">2.1.1.37</ecNumber>
    </recommendedName>
</protein>
<dbReference type="Gene3D" id="3.40.50.150">
    <property type="entry name" value="Vaccinia Virus protein VP39"/>
    <property type="match status" value="1"/>
</dbReference>
<dbReference type="Proteomes" id="UP000194280">
    <property type="component" value="Unassembled WGS sequence"/>
</dbReference>